<feature type="region of interest" description="Disordered" evidence="1">
    <location>
        <begin position="85"/>
        <end position="157"/>
    </location>
</feature>
<feature type="compositionally biased region" description="Polar residues" evidence="1">
    <location>
        <begin position="219"/>
        <end position="229"/>
    </location>
</feature>
<evidence type="ECO:0000256" key="1">
    <source>
        <dbReference type="SAM" id="MobiDB-lite"/>
    </source>
</evidence>
<dbReference type="EMBL" id="JALLPJ020001169">
    <property type="protein sequence ID" value="KAL3775045.1"/>
    <property type="molecule type" value="Genomic_DNA"/>
</dbReference>
<evidence type="ECO:0000313" key="4">
    <source>
        <dbReference type="Proteomes" id="UP001530400"/>
    </source>
</evidence>
<evidence type="ECO:0000256" key="2">
    <source>
        <dbReference type="SAM" id="Phobius"/>
    </source>
</evidence>
<gene>
    <name evidence="3" type="ORF">ACHAWO_007230</name>
</gene>
<name>A0ABD3NGD8_9STRA</name>
<protein>
    <recommendedName>
        <fullName evidence="5">KIF-binding protein</fullName>
    </recommendedName>
</protein>
<accession>A0ABD3NGD8</accession>
<feature type="compositionally biased region" description="Low complexity" evidence="1">
    <location>
        <begin position="137"/>
        <end position="147"/>
    </location>
</feature>
<organism evidence="3 4">
    <name type="scientific">Cyclotella atomus</name>
    <dbReference type="NCBI Taxonomy" id="382360"/>
    <lineage>
        <taxon>Eukaryota</taxon>
        <taxon>Sar</taxon>
        <taxon>Stramenopiles</taxon>
        <taxon>Ochrophyta</taxon>
        <taxon>Bacillariophyta</taxon>
        <taxon>Coscinodiscophyceae</taxon>
        <taxon>Thalassiosirophycidae</taxon>
        <taxon>Stephanodiscales</taxon>
        <taxon>Stephanodiscaceae</taxon>
        <taxon>Cyclotella</taxon>
    </lineage>
</organism>
<feature type="region of interest" description="Disordered" evidence="1">
    <location>
        <begin position="291"/>
        <end position="320"/>
    </location>
</feature>
<sequence length="617" mass="67080">MVESISDSDRDNETIPSLIAATPSPSITPTRKVVSPKRPASISRPRKERISPQEDAPSPTITNGVSHELFGDYMSIEELATQTEKAYEERKAAGSPKRYAGSPKRYSNQITGGYSVGSPKVSPRVSPRRLAKKKSDGSVNSAGSSSAKRSKDATGKNSNRGSYVLVILFLVTIVLPFLLCESFLLVLTWRYNGMDLKGNSASVGKMDATSGLSEVQEESCGSPSDNVSFANDDAATESSKQSESNAEHNDMDDKQDQAQAAAKDLTNNVPIHDQVIEGGSALELEAFTLSSDELGTDSQPREVDASSQRTTKQKHHQQLNDENRKMLQEAFTLISTARSLSKWEMIEQITSAELLCRTVSFRAKEMGLMTNDDSKLSDGSETDHDEVTTLFFQSNLCIGGAKMSMSVKDVDGMIADAKQVFEHLSTIDPYNLEAQAGLGTSILAQGILYNANNSTNLSNDASVQTSLLTLATFHLKLASSLCSQQKPAGTKSVEELIASNDDLDMKRSTAVTDRTNYAAHAAILHNLALAYIALGDSNSSTPLLLRAAAIHRQLDASSEQDSVLLWNLPNQVLQLVEEQAWLLAAKKSLLVGTKQKKKRRIPFVPEGFTLDEMEDYI</sequence>
<feature type="region of interest" description="Disordered" evidence="1">
    <location>
        <begin position="202"/>
        <end position="261"/>
    </location>
</feature>
<keyword evidence="4" id="KW-1185">Reference proteome</keyword>
<dbReference type="AlphaFoldDB" id="A0ABD3NGD8"/>
<feature type="transmembrane region" description="Helical" evidence="2">
    <location>
        <begin position="163"/>
        <end position="187"/>
    </location>
</feature>
<keyword evidence="2" id="KW-1133">Transmembrane helix</keyword>
<proteinExistence type="predicted"/>
<dbReference type="Proteomes" id="UP001530400">
    <property type="component" value="Unassembled WGS sequence"/>
</dbReference>
<comment type="caution">
    <text evidence="3">The sequence shown here is derived from an EMBL/GenBank/DDBJ whole genome shotgun (WGS) entry which is preliminary data.</text>
</comment>
<feature type="compositionally biased region" description="Basic and acidic residues" evidence="1">
    <location>
        <begin position="245"/>
        <end position="256"/>
    </location>
</feature>
<evidence type="ECO:0000313" key="3">
    <source>
        <dbReference type="EMBL" id="KAL3775045.1"/>
    </source>
</evidence>
<reference evidence="3 4" key="1">
    <citation type="submission" date="2024-10" db="EMBL/GenBank/DDBJ databases">
        <title>Updated reference genomes for cyclostephanoid diatoms.</title>
        <authorList>
            <person name="Roberts W.R."/>
            <person name="Alverson A.J."/>
        </authorList>
    </citation>
    <scope>NUCLEOTIDE SEQUENCE [LARGE SCALE GENOMIC DNA]</scope>
    <source>
        <strain evidence="3 4">AJA010-31</strain>
    </source>
</reference>
<evidence type="ECO:0008006" key="5">
    <source>
        <dbReference type="Google" id="ProtNLM"/>
    </source>
</evidence>
<keyword evidence="2" id="KW-0812">Transmembrane</keyword>
<feature type="region of interest" description="Disordered" evidence="1">
    <location>
        <begin position="1"/>
        <end position="67"/>
    </location>
</feature>
<keyword evidence="2" id="KW-0472">Membrane</keyword>